<dbReference type="RefSeq" id="WP_126717941.1">
    <property type="nucleotide sequence ID" value="NZ_RWJF01000001.1"/>
</dbReference>
<gene>
    <name evidence="2" type="ORF">HMF7854_04175</name>
</gene>
<dbReference type="Gene3D" id="3.40.50.1390">
    <property type="entry name" value="Resolvase, N-terminal catalytic domain"/>
    <property type="match status" value="1"/>
</dbReference>
<dbReference type="SMART" id="SM00857">
    <property type="entry name" value="Resolvase"/>
    <property type="match status" value="1"/>
</dbReference>
<evidence type="ECO:0000259" key="1">
    <source>
        <dbReference type="SMART" id="SM00857"/>
    </source>
</evidence>
<evidence type="ECO:0000313" key="3">
    <source>
        <dbReference type="Proteomes" id="UP000274661"/>
    </source>
</evidence>
<dbReference type="SUPFAM" id="SSF53041">
    <property type="entry name" value="Resolvase-like"/>
    <property type="match status" value="1"/>
</dbReference>
<evidence type="ECO:0000313" key="2">
    <source>
        <dbReference type="EMBL" id="RST30107.1"/>
    </source>
</evidence>
<dbReference type="AlphaFoldDB" id="A0A429V8B3"/>
<dbReference type="InterPro" id="IPR036162">
    <property type="entry name" value="Resolvase-like_N_sf"/>
</dbReference>
<dbReference type="GO" id="GO:0003677">
    <property type="term" value="F:DNA binding"/>
    <property type="evidence" value="ECO:0007669"/>
    <property type="project" value="InterPro"/>
</dbReference>
<accession>A0A429V8B3</accession>
<organism evidence="2 3">
    <name type="scientific">Sphingomonas ginkgonis</name>
    <dbReference type="NCBI Taxonomy" id="2315330"/>
    <lineage>
        <taxon>Bacteria</taxon>
        <taxon>Pseudomonadati</taxon>
        <taxon>Pseudomonadota</taxon>
        <taxon>Alphaproteobacteria</taxon>
        <taxon>Sphingomonadales</taxon>
        <taxon>Sphingomonadaceae</taxon>
        <taxon>Sphingomonas</taxon>
    </lineage>
</organism>
<sequence length="125" mass="13283">MKYHGLRVAAYARSSTDAPHRLTEELRQLARIRGYCAANKMTIVSSAIEGAKIAVGAGDDQRDFEELVDRACSADRPFDAIVVASTSRVARRPGEFATYADRLSAGGVLLIAVDTSAANLLGKGA</sequence>
<dbReference type="InterPro" id="IPR006119">
    <property type="entry name" value="Resolv_N"/>
</dbReference>
<dbReference type="Proteomes" id="UP000274661">
    <property type="component" value="Unassembled WGS sequence"/>
</dbReference>
<reference evidence="2 3" key="1">
    <citation type="submission" date="2018-12" db="EMBL/GenBank/DDBJ databases">
        <title>Sphingomonas sp. HMF7854 Genome sequencing and assembly.</title>
        <authorList>
            <person name="Cha I."/>
            <person name="Kang H."/>
            <person name="Kim H."/>
            <person name="Kang J."/>
            <person name="Joh K."/>
        </authorList>
    </citation>
    <scope>NUCLEOTIDE SEQUENCE [LARGE SCALE GENOMIC DNA]</scope>
    <source>
        <strain evidence="2 3">HMF7854</strain>
    </source>
</reference>
<name>A0A429V8B3_9SPHN</name>
<keyword evidence="3" id="KW-1185">Reference proteome</keyword>
<dbReference type="EMBL" id="RWJF01000001">
    <property type="protein sequence ID" value="RST30107.1"/>
    <property type="molecule type" value="Genomic_DNA"/>
</dbReference>
<dbReference type="GO" id="GO:0000150">
    <property type="term" value="F:DNA strand exchange activity"/>
    <property type="evidence" value="ECO:0007669"/>
    <property type="project" value="InterPro"/>
</dbReference>
<comment type="caution">
    <text evidence="2">The sequence shown here is derived from an EMBL/GenBank/DDBJ whole genome shotgun (WGS) entry which is preliminary data.</text>
</comment>
<protein>
    <recommendedName>
        <fullName evidence="1">Resolvase/invertase-type recombinase catalytic domain-containing protein</fullName>
    </recommendedName>
</protein>
<dbReference type="Pfam" id="PF00239">
    <property type="entry name" value="Resolvase"/>
    <property type="match status" value="1"/>
</dbReference>
<feature type="domain" description="Resolvase/invertase-type recombinase catalytic" evidence="1">
    <location>
        <begin position="8"/>
        <end position="124"/>
    </location>
</feature>
<dbReference type="OrthoDB" id="9791494at2"/>
<proteinExistence type="predicted"/>